<feature type="coiled-coil region" evidence="1">
    <location>
        <begin position="110"/>
        <end position="137"/>
    </location>
</feature>
<dbReference type="Proteomes" id="UP000468766">
    <property type="component" value="Unassembled WGS sequence"/>
</dbReference>
<sequence>MEKLILELETRNGKFDFLIDTVPDKALTAEDQRDFPYQPDKLIKQVLRQLEKEHQQLQLQKEKVKQIRNEFELFCNREIKKSEKMRQNALRIIEEKQSYSDMMEWAGQMKKQIALAIKVAENQLKEFNEDVKHFVNQLHIYLVTLCDEIAEIGKYTSVKVEDTYKAIYTIQPPTWEETEGKRKLYQQLDMMTERLATEEFINEEGLEDTGKVRRAIEKWLNPSHLFRQITSKTFQVKVRKVSNDKKINPYPVDWSTSNSWSGGERWSKNMALFFGIQSYLADKKGQKRKDRVVLLDNPFGQASSDHVLEPVFYISEKLGYQIIALTALAEGKFLRDYFPIIYSCRLRPSLNEQTAIMTTEKSIRHAYFQDHAPDSLQRLGTKAEEQIELLL</sequence>
<accession>A0A6I0EUR3</accession>
<organism evidence="2 3">
    <name type="scientific">Heliorestis acidaminivorans</name>
    <dbReference type="NCBI Taxonomy" id="553427"/>
    <lineage>
        <taxon>Bacteria</taxon>
        <taxon>Bacillati</taxon>
        <taxon>Bacillota</taxon>
        <taxon>Clostridia</taxon>
        <taxon>Eubacteriales</taxon>
        <taxon>Heliobacteriaceae</taxon>
        <taxon>Heliorestis</taxon>
    </lineage>
</organism>
<evidence type="ECO:0000313" key="3">
    <source>
        <dbReference type="Proteomes" id="UP000468766"/>
    </source>
</evidence>
<evidence type="ECO:0000256" key="1">
    <source>
        <dbReference type="SAM" id="Coils"/>
    </source>
</evidence>
<dbReference type="OrthoDB" id="9815057at2"/>
<dbReference type="EMBL" id="WBXO01000002">
    <property type="protein sequence ID" value="KAB2953944.1"/>
    <property type="molecule type" value="Genomic_DNA"/>
</dbReference>
<proteinExistence type="predicted"/>
<evidence type="ECO:0000313" key="2">
    <source>
        <dbReference type="EMBL" id="KAB2953944.1"/>
    </source>
</evidence>
<reference evidence="2 3" key="1">
    <citation type="submission" date="2019-10" db="EMBL/GenBank/DDBJ databases">
        <title>Whole-genome sequence of the extremophile Heliorestis acidaminivorans DSM 24790.</title>
        <authorList>
            <person name="Kyndt J.A."/>
            <person name="Meyer T.E."/>
        </authorList>
    </citation>
    <scope>NUCLEOTIDE SEQUENCE [LARGE SCALE GENOMIC DNA]</scope>
    <source>
        <strain evidence="2 3">DSM 24790</strain>
    </source>
</reference>
<gene>
    <name evidence="2" type="ORF">F9B85_03375</name>
</gene>
<keyword evidence="1" id="KW-0175">Coiled coil</keyword>
<keyword evidence="3" id="KW-1185">Reference proteome</keyword>
<dbReference type="AlphaFoldDB" id="A0A6I0EUR3"/>
<evidence type="ECO:0008006" key="4">
    <source>
        <dbReference type="Google" id="ProtNLM"/>
    </source>
</evidence>
<feature type="coiled-coil region" evidence="1">
    <location>
        <begin position="40"/>
        <end position="70"/>
    </location>
</feature>
<comment type="caution">
    <text evidence="2">The sequence shown here is derived from an EMBL/GenBank/DDBJ whole genome shotgun (WGS) entry which is preliminary data.</text>
</comment>
<name>A0A6I0EUR3_9FIRM</name>
<protein>
    <recommendedName>
        <fullName evidence="4">Chromosome segregation ATPase</fullName>
    </recommendedName>
</protein>